<dbReference type="Gene3D" id="1.25.40.10">
    <property type="entry name" value="Tetratricopeptide repeat domain"/>
    <property type="match status" value="2"/>
</dbReference>
<dbReference type="InterPro" id="IPR011990">
    <property type="entry name" value="TPR-like_helical_dom_sf"/>
</dbReference>
<dbReference type="PANTHER" id="PTHR44858">
    <property type="entry name" value="TETRATRICOPEPTIDE REPEAT PROTEIN 6"/>
    <property type="match status" value="1"/>
</dbReference>
<dbReference type="PROSITE" id="PS50005">
    <property type="entry name" value="TPR"/>
    <property type="match status" value="1"/>
</dbReference>
<accession>A0ABS4ALB3</accession>
<reference evidence="7 8" key="1">
    <citation type="submission" date="2021-03" db="EMBL/GenBank/DDBJ databases">
        <authorList>
            <person name="So Y."/>
        </authorList>
    </citation>
    <scope>NUCLEOTIDE SEQUENCE [LARGE SCALE GENOMIC DNA]</scope>
    <source>
        <strain evidence="7 8">SSH11</strain>
    </source>
</reference>
<dbReference type="InterPro" id="IPR019734">
    <property type="entry name" value="TPR_rpt"/>
</dbReference>
<keyword evidence="1" id="KW-0677">Repeat</keyword>
<sequence length="516" mass="55873">MADKAEGEVLCFAGVTLDLGRGSLRNAAGTEVPLAPKPFDLLRTLAREAGRIVTKDALLDAVWPGVHVAEDSLFQAVREARRAIGDEEGRVLRSVPRRGYMLDTVVTAAPPASMPLAPPEDRASLVVLPFANISGDPEQEYFADGMVEEITAALGRIRSFFVIARNSAFTYKGRAVDVREVGRDLGVRYVLDGSVRKAGGRVRITCQLAETETGRQLWSERFDAALDDVFELQDRVTEAVAGALEPNLEAAELRRSTAKPTQDLSAHDYYLRGMAAFHEGTLEGFVAAGALFERATELDPGYGVAYGMAAFCLALRRSSAELGSADVAKGRRLAELAAKTGRDDAAALASAAFALCYLCMDPEGGAALAEAACQINPNSSQAWSSAGLAHVLLGHAELAITDIHHALRLNPRDRQRYVHFVFLATAFCQAGRFDDAIAAAERAVQEQPQFPNCFRTLAVAYAFAGRVEEARRAMAEMLRLAPTATLSRISAFFLPYRNLEFAARVKEAYRRAGMPE</sequence>
<dbReference type="InterPro" id="IPR001867">
    <property type="entry name" value="OmpR/PhoB-type_DNA-bd"/>
</dbReference>
<gene>
    <name evidence="7" type="ORF">J8J14_24015</name>
</gene>
<dbReference type="PROSITE" id="PS51755">
    <property type="entry name" value="OMPR_PHOB"/>
    <property type="match status" value="1"/>
</dbReference>
<dbReference type="CDD" id="cd00383">
    <property type="entry name" value="trans_reg_C"/>
    <property type="match status" value="1"/>
</dbReference>
<protein>
    <submittedName>
        <fullName evidence="7">Winged helix-turn-helix domain-containing protein</fullName>
    </submittedName>
</protein>
<proteinExistence type="predicted"/>
<dbReference type="Pfam" id="PF14559">
    <property type="entry name" value="TPR_19"/>
    <property type="match status" value="1"/>
</dbReference>
<evidence type="ECO:0000313" key="8">
    <source>
        <dbReference type="Proteomes" id="UP000681594"/>
    </source>
</evidence>
<dbReference type="InterPro" id="IPR036388">
    <property type="entry name" value="WH-like_DNA-bd_sf"/>
</dbReference>
<dbReference type="EMBL" id="JAGIZB010000061">
    <property type="protein sequence ID" value="MBP0447812.1"/>
    <property type="molecule type" value="Genomic_DNA"/>
</dbReference>
<dbReference type="Gene3D" id="1.10.10.10">
    <property type="entry name" value="Winged helix-like DNA-binding domain superfamily/Winged helix DNA-binding domain"/>
    <property type="match status" value="1"/>
</dbReference>
<dbReference type="InterPro" id="IPR016032">
    <property type="entry name" value="Sig_transdc_resp-reg_C-effctor"/>
</dbReference>
<evidence type="ECO:0000256" key="2">
    <source>
        <dbReference type="ARBA" id="ARBA00022803"/>
    </source>
</evidence>
<dbReference type="SUPFAM" id="SSF46894">
    <property type="entry name" value="C-terminal effector domain of the bipartite response regulators"/>
    <property type="match status" value="1"/>
</dbReference>
<organism evidence="7 8">
    <name type="scientific">Pararoseomonas baculiformis</name>
    <dbReference type="NCBI Taxonomy" id="2820812"/>
    <lineage>
        <taxon>Bacteria</taxon>
        <taxon>Pseudomonadati</taxon>
        <taxon>Pseudomonadota</taxon>
        <taxon>Alphaproteobacteria</taxon>
        <taxon>Acetobacterales</taxon>
        <taxon>Acetobacteraceae</taxon>
        <taxon>Pararoseomonas</taxon>
    </lineage>
</organism>
<dbReference type="PANTHER" id="PTHR44858:SF1">
    <property type="entry name" value="UDP-N-ACETYLGLUCOSAMINE--PEPTIDE N-ACETYLGLUCOSAMINYLTRANSFERASE SPINDLY-RELATED"/>
    <property type="match status" value="1"/>
</dbReference>
<dbReference type="RefSeq" id="WP_209382075.1">
    <property type="nucleotide sequence ID" value="NZ_JAGIZB010000061.1"/>
</dbReference>
<dbReference type="SMART" id="SM00028">
    <property type="entry name" value="TPR"/>
    <property type="match status" value="3"/>
</dbReference>
<evidence type="ECO:0000256" key="5">
    <source>
        <dbReference type="PROSITE-ProRule" id="PRU01091"/>
    </source>
</evidence>
<feature type="repeat" description="TPR" evidence="4">
    <location>
        <begin position="380"/>
        <end position="413"/>
    </location>
</feature>
<dbReference type="Gene3D" id="3.40.50.10070">
    <property type="entry name" value="TolB, N-terminal domain"/>
    <property type="match status" value="1"/>
</dbReference>
<evidence type="ECO:0000256" key="4">
    <source>
        <dbReference type="PROSITE-ProRule" id="PRU00339"/>
    </source>
</evidence>
<evidence type="ECO:0000256" key="3">
    <source>
        <dbReference type="ARBA" id="ARBA00023125"/>
    </source>
</evidence>
<evidence type="ECO:0000256" key="1">
    <source>
        <dbReference type="ARBA" id="ARBA00022737"/>
    </source>
</evidence>
<evidence type="ECO:0000259" key="6">
    <source>
        <dbReference type="PROSITE" id="PS51755"/>
    </source>
</evidence>
<dbReference type="SMART" id="SM00862">
    <property type="entry name" value="Trans_reg_C"/>
    <property type="match status" value="1"/>
</dbReference>
<keyword evidence="3 5" id="KW-0238">DNA-binding</keyword>
<feature type="DNA-binding region" description="OmpR/PhoB-type" evidence="5">
    <location>
        <begin position="7"/>
        <end position="104"/>
    </location>
</feature>
<feature type="domain" description="OmpR/PhoB-type" evidence="6">
    <location>
        <begin position="7"/>
        <end position="104"/>
    </location>
</feature>
<keyword evidence="2 4" id="KW-0802">TPR repeat</keyword>
<keyword evidence="8" id="KW-1185">Reference proteome</keyword>
<dbReference type="Proteomes" id="UP000681594">
    <property type="component" value="Unassembled WGS sequence"/>
</dbReference>
<name>A0ABS4ALB3_9PROT</name>
<dbReference type="InterPro" id="IPR050498">
    <property type="entry name" value="Ycf3"/>
</dbReference>
<comment type="caution">
    <text evidence="7">The sequence shown here is derived from an EMBL/GenBank/DDBJ whole genome shotgun (WGS) entry which is preliminary data.</text>
</comment>
<dbReference type="SUPFAM" id="SSF48452">
    <property type="entry name" value="TPR-like"/>
    <property type="match status" value="1"/>
</dbReference>
<evidence type="ECO:0000313" key="7">
    <source>
        <dbReference type="EMBL" id="MBP0447812.1"/>
    </source>
</evidence>
<dbReference type="Pfam" id="PF00486">
    <property type="entry name" value="Trans_reg_C"/>
    <property type="match status" value="1"/>
</dbReference>